<protein>
    <submittedName>
        <fullName evidence="1">Uncharacterized protein</fullName>
    </submittedName>
</protein>
<dbReference type="Proteomes" id="UP000799640">
    <property type="component" value="Unassembled WGS sequence"/>
</dbReference>
<reference evidence="1" key="1">
    <citation type="journal article" date="2020" name="Stud. Mycol.">
        <title>101 Dothideomycetes genomes: a test case for predicting lifestyles and emergence of pathogens.</title>
        <authorList>
            <person name="Haridas S."/>
            <person name="Albert R."/>
            <person name="Binder M."/>
            <person name="Bloem J."/>
            <person name="Labutti K."/>
            <person name="Salamov A."/>
            <person name="Andreopoulos B."/>
            <person name="Baker S."/>
            <person name="Barry K."/>
            <person name="Bills G."/>
            <person name="Bluhm B."/>
            <person name="Cannon C."/>
            <person name="Castanera R."/>
            <person name="Culley D."/>
            <person name="Daum C."/>
            <person name="Ezra D."/>
            <person name="Gonzalez J."/>
            <person name="Henrissat B."/>
            <person name="Kuo A."/>
            <person name="Liang C."/>
            <person name="Lipzen A."/>
            <person name="Lutzoni F."/>
            <person name="Magnuson J."/>
            <person name="Mondo S."/>
            <person name="Nolan M."/>
            <person name="Ohm R."/>
            <person name="Pangilinan J."/>
            <person name="Park H.-J."/>
            <person name="Ramirez L."/>
            <person name="Alfaro M."/>
            <person name="Sun H."/>
            <person name="Tritt A."/>
            <person name="Yoshinaga Y."/>
            <person name="Zwiers L.-H."/>
            <person name="Turgeon B."/>
            <person name="Goodwin S."/>
            <person name="Spatafora J."/>
            <person name="Crous P."/>
            <person name="Grigoriev I."/>
        </authorList>
    </citation>
    <scope>NUCLEOTIDE SEQUENCE</scope>
    <source>
        <strain evidence="1">CBS 262.69</strain>
    </source>
</reference>
<sequence length="126" mass="13150">MPRSSPLFRPAGSAECGLANSSLVTPPSVTAKPGSTEAPGPSALLLNRLSADLVSFSSNTGVGSADEVAVPHGGFIVDEVFKRPTCSVRRRISAGFMSDEDRSLRVESGNCEVVLAPESHDFDMSV</sequence>
<organism evidence="1 2">
    <name type="scientific">Trichodelitschia bisporula</name>
    <dbReference type="NCBI Taxonomy" id="703511"/>
    <lineage>
        <taxon>Eukaryota</taxon>
        <taxon>Fungi</taxon>
        <taxon>Dikarya</taxon>
        <taxon>Ascomycota</taxon>
        <taxon>Pezizomycotina</taxon>
        <taxon>Dothideomycetes</taxon>
        <taxon>Dothideomycetes incertae sedis</taxon>
        <taxon>Phaeotrichales</taxon>
        <taxon>Phaeotrichaceae</taxon>
        <taxon>Trichodelitschia</taxon>
    </lineage>
</organism>
<dbReference type="AlphaFoldDB" id="A0A6G1HQQ6"/>
<name>A0A6G1HQQ6_9PEZI</name>
<proteinExistence type="predicted"/>
<accession>A0A6G1HQQ6</accession>
<keyword evidence="2" id="KW-1185">Reference proteome</keyword>
<evidence type="ECO:0000313" key="1">
    <source>
        <dbReference type="EMBL" id="KAF2398179.1"/>
    </source>
</evidence>
<evidence type="ECO:0000313" key="2">
    <source>
        <dbReference type="Proteomes" id="UP000799640"/>
    </source>
</evidence>
<dbReference type="EMBL" id="ML996701">
    <property type="protein sequence ID" value="KAF2398179.1"/>
    <property type="molecule type" value="Genomic_DNA"/>
</dbReference>
<gene>
    <name evidence="1" type="ORF">EJ06DRAFT_523523</name>
</gene>